<evidence type="ECO:0008006" key="12">
    <source>
        <dbReference type="Google" id="ProtNLM"/>
    </source>
</evidence>
<dbReference type="GO" id="GO:0016485">
    <property type="term" value="P:protein processing"/>
    <property type="evidence" value="ECO:0007669"/>
    <property type="project" value="TreeGrafter"/>
</dbReference>
<comment type="caution">
    <text evidence="10">The sequence shown here is derived from an EMBL/GenBank/DDBJ whole genome shotgun (WGS) entry which is preliminary data.</text>
</comment>
<evidence type="ECO:0000256" key="7">
    <source>
        <dbReference type="ARBA" id="ARBA00023049"/>
    </source>
</evidence>
<name>A0AAE0BLY5_9CHLO</name>
<dbReference type="InterPro" id="IPR000718">
    <property type="entry name" value="Peptidase_M13"/>
</dbReference>
<feature type="domain" description="Peptidase M13 N-terminal" evidence="9">
    <location>
        <begin position="66"/>
        <end position="450"/>
    </location>
</feature>
<keyword evidence="6" id="KW-0862">Zinc</keyword>
<dbReference type="EMBL" id="LGRX02034276">
    <property type="protein sequence ID" value="KAK3238265.1"/>
    <property type="molecule type" value="Genomic_DNA"/>
</dbReference>
<dbReference type="InterPro" id="IPR024079">
    <property type="entry name" value="MetalloPept_cat_dom_sf"/>
</dbReference>
<evidence type="ECO:0000313" key="10">
    <source>
        <dbReference type="EMBL" id="KAK3238265.1"/>
    </source>
</evidence>
<dbReference type="InterPro" id="IPR018497">
    <property type="entry name" value="Peptidase_M13_C"/>
</dbReference>
<dbReference type="GO" id="GO:0046872">
    <property type="term" value="F:metal ion binding"/>
    <property type="evidence" value="ECO:0007669"/>
    <property type="project" value="UniProtKB-KW"/>
</dbReference>
<dbReference type="InterPro" id="IPR042089">
    <property type="entry name" value="Peptidase_M13_dom_2"/>
</dbReference>
<dbReference type="Pfam" id="PF05649">
    <property type="entry name" value="Peptidase_M13_N"/>
    <property type="match status" value="1"/>
</dbReference>
<keyword evidence="7" id="KW-0482">Metalloprotease</keyword>
<evidence type="ECO:0000313" key="11">
    <source>
        <dbReference type="Proteomes" id="UP001190700"/>
    </source>
</evidence>
<dbReference type="PROSITE" id="PS51885">
    <property type="entry name" value="NEPRILYSIN"/>
    <property type="match status" value="1"/>
</dbReference>
<sequence length="708" mass="78940">MAPGDFAMRCPCCKNPWQLPASELPQGTAPPPPPPDSTCDDCTKSATEWEMRKGIFPENMELQADPGANFYEYANGGWIKNNPIPPEYSAWGAFHQLADQNLTITKSIVEEAAVASDDDIAKIVGDLWTCGMDTEAINAAGCTPIADLLSSINELLTTHSDPSQVTRVVATLHAQGVSALFGLSDAPDAKNSLHSIAQLHQGGLGLPDRDYYFDEDKAETRAKYIEHVARMLAMLPKLNQIDAAELTKVAGDVMAFETALAELHLTRTARRDPDLTYNIRTLAEVGEEAPGAVRWAEYFSEVGKAEPGPLNLDCPAFFTGMCRLVADLPAATLCAYLQWNVINHYAAYLWEEVDRADFEFFQKFLSGQAEMKPRWKRVLSVMNGQIGEAVGQLYVAKCFPPESKTKCLKIVNAVREVLERRLTEVAWMGDTTRVEALKKMAAFGVKIGYPDKWVDYSTLQLDRNGYGANVRRCEAFDFQRMLARLDVPVDRSRWLMAPQVVNAYYHPMLNEIVFPAAILQYPFFDPRSDDAVNFGAMGVVVGHEMTHGYDDKGRKYDFEGNLRDWWGEADAAEFKKRAQVIVDQASKHLVHGKPLNGELTQGENIADLGGLKLAYAAFQHAQAKEGDASTPDPSGFTPEQRFFLGYAQLWRQNITKERALQLVTIDPHGPADLRVNQPLRNMTEFHQAFTVKKGSAMWMPKDEQVDIW</sequence>
<reference evidence="10 11" key="1">
    <citation type="journal article" date="2015" name="Genome Biol. Evol.">
        <title>Comparative Genomics of a Bacterivorous Green Alga Reveals Evolutionary Causalities and Consequences of Phago-Mixotrophic Mode of Nutrition.</title>
        <authorList>
            <person name="Burns J.A."/>
            <person name="Paasch A."/>
            <person name="Narechania A."/>
            <person name="Kim E."/>
        </authorList>
    </citation>
    <scope>NUCLEOTIDE SEQUENCE [LARGE SCALE GENOMIC DNA]</scope>
    <source>
        <strain evidence="10 11">PLY_AMNH</strain>
    </source>
</reference>
<dbReference type="PANTHER" id="PTHR11733">
    <property type="entry name" value="ZINC METALLOPROTEASE FAMILY M13 NEPRILYSIN-RELATED"/>
    <property type="match status" value="1"/>
</dbReference>
<dbReference type="SUPFAM" id="SSF55486">
    <property type="entry name" value="Metalloproteases ('zincins'), catalytic domain"/>
    <property type="match status" value="1"/>
</dbReference>
<evidence type="ECO:0000256" key="5">
    <source>
        <dbReference type="ARBA" id="ARBA00022801"/>
    </source>
</evidence>
<dbReference type="Gene3D" id="1.10.1380.10">
    <property type="entry name" value="Neutral endopeptidase , domain2"/>
    <property type="match status" value="1"/>
</dbReference>
<proteinExistence type="inferred from homology"/>
<keyword evidence="3" id="KW-0645">Protease</keyword>
<accession>A0AAE0BLY5</accession>
<comment type="cofactor">
    <cofactor evidence="1">
        <name>Zn(2+)</name>
        <dbReference type="ChEBI" id="CHEBI:29105"/>
    </cofactor>
</comment>
<evidence type="ECO:0000256" key="1">
    <source>
        <dbReference type="ARBA" id="ARBA00001947"/>
    </source>
</evidence>
<evidence type="ECO:0000259" key="8">
    <source>
        <dbReference type="Pfam" id="PF01431"/>
    </source>
</evidence>
<comment type="similarity">
    <text evidence="2">Belongs to the peptidase M13 family.</text>
</comment>
<gene>
    <name evidence="10" type="ORF">CYMTET_51709</name>
</gene>
<evidence type="ECO:0000256" key="2">
    <source>
        <dbReference type="ARBA" id="ARBA00007357"/>
    </source>
</evidence>
<feature type="domain" description="Peptidase M13 C-terminal" evidence="8">
    <location>
        <begin position="502"/>
        <end position="704"/>
    </location>
</feature>
<dbReference type="Gene3D" id="3.40.390.10">
    <property type="entry name" value="Collagenase (Catalytic Domain)"/>
    <property type="match status" value="1"/>
</dbReference>
<keyword evidence="4" id="KW-0479">Metal-binding</keyword>
<keyword evidence="5" id="KW-0378">Hydrolase</keyword>
<evidence type="ECO:0000256" key="4">
    <source>
        <dbReference type="ARBA" id="ARBA00022723"/>
    </source>
</evidence>
<dbReference type="GO" id="GO:0005886">
    <property type="term" value="C:plasma membrane"/>
    <property type="evidence" value="ECO:0007669"/>
    <property type="project" value="TreeGrafter"/>
</dbReference>
<dbReference type="Proteomes" id="UP001190700">
    <property type="component" value="Unassembled WGS sequence"/>
</dbReference>
<evidence type="ECO:0000259" key="9">
    <source>
        <dbReference type="Pfam" id="PF05649"/>
    </source>
</evidence>
<evidence type="ECO:0000256" key="3">
    <source>
        <dbReference type="ARBA" id="ARBA00022670"/>
    </source>
</evidence>
<keyword evidence="11" id="KW-1185">Reference proteome</keyword>
<dbReference type="PRINTS" id="PR00786">
    <property type="entry name" value="NEPRILYSIN"/>
</dbReference>
<dbReference type="Pfam" id="PF01431">
    <property type="entry name" value="Peptidase_M13"/>
    <property type="match status" value="1"/>
</dbReference>
<dbReference type="GO" id="GO:0004222">
    <property type="term" value="F:metalloendopeptidase activity"/>
    <property type="evidence" value="ECO:0007669"/>
    <property type="project" value="InterPro"/>
</dbReference>
<organism evidence="10 11">
    <name type="scientific">Cymbomonas tetramitiformis</name>
    <dbReference type="NCBI Taxonomy" id="36881"/>
    <lineage>
        <taxon>Eukaryota</taxon>
        <taxon>Viridiplantae</taxon>
        <taxon>Chlorophyta</taxon>
        <taxon>Pyramimonadophyceae</taxon>
        <taxon>Pyramimonadales</taxon>
        <taxon>Pyramimonadaceae</taxon>
        <taxon>Cymbomonas</taxon>
    </lineage>
</organism>
<dbReference type="InterPro" id="IPR008753">
    <property type="entry name" value="Peptidase_M13_N"/>
</dbReference>
<protein>
    <recommendedName>
        <fullName evidence="12">M13 family peptidase</fullName>
    </recommendedName>
</protein>
<evidence type="ECO:0000256" key="6">
    <source>
        <dbReference type="ARBA" id="ARBA00022833"/>
    </source>
</evidence>
<dbReference type="AlphaFoldDB" id="A0AAE0BLY5"/>
<dbReference type="PANTHER" id="PTHR11733:SF167">
    <property type="entry name" value="FI17812P1-RELATED"/>
    <property type="match status" value="1"/>
</dbReference>
<dbReference type="CDD" id="cd08662">
    <property type="entry name" value="M13"/>
    <property type="match status" value="1"/>
</dbReference>